<gene>
    <name evidence="3" type="ORF">CLV88_104238</name>
</gene>
<dbReference type="EMBL" id="PYGJ01000004">
    <property type="protein sequence ID" value="PSL20177.1"/>
    <property type="molecule type" value="Genomic_DNA"/>
</dbReference>
<proteinExistence type="predicted"/>
<dbReference type="InterPro" id="IPR002035">
    <property type="entry name" value="VWF_A"/>
</dbReference>
<dbReference type="Pfam" id="PF06707">
    <property type="entry name" value="DUF1194"/>
    <property type="match status" value="1"/>
</dbReference>
<sequence>MWLRRLMCLMIGIAPVSARACDIALLLAVDVSGSVDPKEYRIQMDGLAAGMRDGVVVEALVQAKAAVALMQWTGEGRQALVVPWTSVESFEAAEDLALAIEAAPRSWDRYSTAIGDALLRARNEFDTAPDCRRRVIDVSGDGISNEGAEPSEVRRIMKAAEITVNALVIETDETDLTAYFWENVITGSGAFVVTANGFEEYPKRIREKLIREVAEQISLFTAEY</sequence>
<comment type="caution">
    <text evidence="3">The sequence shown here is derived from an EMBL/GenBank/DDBJ whole genome shotgun (WGS) entry which is preliminary data.</text>
</comment>
<evidence type="ECO:0000313" key="3">
    <source>
        <dbReference type="EMBL" id="PSL20177.1"/>
    </source>
</evidence>
<feature type="signal peptide" evidence="1">
    <location>
        <begin position="1"/>
        <end position="20"/>
    </location>
</feature>
<keyword evidence="1" id="KW-0732">Signal</keyword>
<dbReference type="PROSITE" id="PS50234">
    <property type="entry name" value="VWFA"/>
    <property type="match status" value="1"/>
</dbReference>
<dbReference type="CDD" id="cd00198">
    <property type="entry name" value="vWFA"/>
    <property type="match status" value="1"/>
</dbReference>
<evidence type="ECO:0000256" key="1">
    <source>
        <dbReference type="SAM" id="SignalP"/>
    </source>
</evidence>
<dbReference type="InterPro" id="IPR036465">
    <property type="entry name" value="vWFA_dom_sf"/>
</dbReference>
<dbReference type="InterPro" id="IPR010607">
    <property type="entry name" value="DUF1194"/>
</dbReference>
<accession>A0A2P8FEN6</accession>
<feature type="chain" id="PRO_5015203969" evidence="1">
    <location>
        <begin position="21"/>
        <end position="224"/>
    </location>
</feature>
<evidence type="ECO:0000313" key="4">
    <source>
        <dbReference type="Proteomes" id="UP000240418"/>
    </source>
</evidence>
<protein>
    <submittedName>
        <fullName evidence="3">Ca-activated chloride channel family protein</fullName>
    </submittedName>
</protein>
<dbReference type="Proteomes" id="UP000240418">
    <property type="component" value="Unassembled WGS sequence"/>
</dbReference>
<name>A0A2P8FEN6_9RHOB</name>
<evidence type="ECO:0000259" key="2">
    <source>
        <dbReference type="PROSITE" id="PS50234"/>
    </source>
</evidence>
<dbReference type="RefSeq" id="WP_106608180.1">
    <property type="nucleotide sequence ID" value="NZ_PYGJ01000004.1"/>
</dbReference>
<keyword evidence="4" id="KW-1185">Reference proteome</keyword>
<reference evidence="3 4" key="1">
    <citation type="submission" date="2018-03" db="EMBL/GenBank/DDBJ databases">
        <title>Genomic Encyclopedia of Archaeal and Bacterial Type Strains, Phase II (KMG-II): from individual species to whole genera.</title>
        <authorList>
            <person name="Goeker M."/>
        </authorList>
    </citation>
    <scope>NUCLEOTIDE SEQUENCE [LARGE SCALE GENOMIC DNA]</scope>
    <source>
        <strain evidence="3 4">DSM 100673</strain>
    </source>
</reference>
<dbReference type="SUPFAM" id="SSF53300">
    <property type="entry name" value="vWA-like"/>
    <property type="match status" value="1"/>
</dbReference>
<organism evidence="3 4">
    <name type="scientific">Shimia abyssi</name>
    <dbReference type="NCBI Taxonomy" id="1662395"/>
    <lineage>
        <taxon>Bacteria</taxon>
        <taxon>Pseudomonadati</taxon>
        <taxon>Pseudomonadota</taxon>
        <taxon>Alphaproteobacteria</taxon>
        <taxon>Rhodobacterales</taxon>
        <taxon>Roseobacteraceae</taxon>
    </lineage>
</organism>
<feature type="domain" description="VWFA" evidence="2">
    <location>
        <begin position="24"/>
        <end position="213"/>
    </location>
</feature>
<dbReference type="AlphaFoldDB" id="A0A2P8FEN6"/>
<dbReference type="OrthoDB" id="9792179at2"/>
<dbReference type="Gene3D" id="3.40.50.410">
    <property type="entry name" value="von Willebrand factor, type A domain"/>
    <property type="match status" value="1"/>
</dbReference>